<dbReference type="Proteomes" id="UP001168552">
    <property type="component" value="Unassembled WGS sequence"/>
</dbReference>
<evidence type="ECO:0000313" key="6">
    <source>
        <dbReference type="Proteomes" id="UP001168552"/>
    </source>
</evidence>
<gene>
    <name evidence="5" type="ORF">QWY31_08155</name>
</gene>
<dbReference type="InterPro" id="IPR001482">
    <property type="entry name" value="T2SS/T4SS_dom"/>
</dbReference>
<sequence length="463" mass="52552">MQRLTVEQAWNYRIVPSSEKGIDFYIDAAININLIKEELEILSGEPVALQAVDTEVIQETLNRYYLKSNQEGTTAKKGLKAEVRSESFVSDLIQEAKSINSSDIHIETYEEEARVRFRIDGQLVERLLIGRDDYPSLVNKIKIMASLDISEKRLPQDGRIFYSHEQDKFDIRVSVLPTLHGEKIVLRILRSDASNIDIQKVGFKENDLFNYLEGVKKPHGIVLISGPTGSGKTTTLYATLKLLNTKTKNIVTIEDPIEYTLEGINQVQLKESIGLDFPKALRTFLRQDPDIIMVGEIRDQETANMAIRAALTGHLVLSTIHTNSAWGTVARLIDMGIPAYLIANTLNTTVAQRLIRLLCPHCKKEVPFERNIFPPAFTPYWEISSYYSPQGCSQCYFTGYKGRKALYEVIPVDTELAEHIKKNEFHIDADLEKRGIKKLAYNAFERFAQGDTSIDEIYPLLFS</sequence>
<dbReference type="SUPFAM" id="SSF52540">
    <property type="entry name" value="P-loop containing nucleoside triphosphate hydrolases"/>
    <property type="match status" value="1"/>
</dbReference>
<comment type="caution">
    <text evidence="5">The sequence shown here is derived from an EMBL/GenBank/DDBJ whole genome shotgun (WGS) entry which is preliminary data.</text>
</comment>
<feature type="domain" description="Bacterial type II secretion system protein E" evidence="4">
    <location>
        <begin position="285"/>
        <end position="299"/>
    </location>
</feature>
<dbReference type="InterPro" id="IPR003593">
    <property type="entry name" value="AAA+_ATPase"/>
</dbReference>
<dbReference type="PANTHER" id="PTHR30258">
    <property type="entry name" value="TYPE II SECRETION SYSTEM PROTEIN GSPE-RELATED"/>
    <property type="match status" value="1"/>
</dbReference>
<dbReference type="CDD" id="cd01129">
    <property type="entry name" value="PulE-GspE-like"/>
    <property type="match status" value="1"/>
</dbReference>
<dbReference type="PROSITE" id="PS00662">
    <property type="entry name" value="T2SP_E"/>
    <property type="match status" value="1"/>
</dbReference>
<keyword evidence="2" id="KW-0547">Nucleotide-binding</keyword>
<dbReference type="Gene3D" id="3.30.450.90">
    <property type="match status" value="1"/>
</dbReference>
<dbReference type="Pfam" id="PF00437">
    <property type="entry name" value="T2SSE"/>
    <property type="match status" value="1"/>
</dbReference>
<organism evidence="5 6">
    <name type="scientific">Shiella aurantiaca</name>
    <dbReference type="NCBI Taxonomy" id="3058365"/>
    <lineage>
        <taxon>Bacteria</taxon>
        <taxon>Pseudomonadati</taxon>
        <taxon>Bacteroidota</taxon>
        <taxon>Cytophagia</taxon>
        <taxon>Cytophagales</taxon>
        <taxon>Shiellaceae</taxon>
        <taxon>Shiella</taxon>
    </lineage>
</organism>
<evidence type="ECO:0000259" key="4">
    <source>
        <dbReference type="PROSITE" id="PS00662"/>
    </source>
</evidence>
<dbReference type="RefSeq" id="WP_320003994.1">
    <property type="nucleotide sequence ID" value="NZ_JAUHJS010000003.1"/>
</dbReference>
<dbReference type="InterPro" id="IPR027417">
    <property type="entry name" value="P-loop_NTPase"/>
</dbReference>
<comment type="similarity">
    <text evidence="1">Belongs to the GSP E family.</text>
</comment>
<keyword evidence="6" id="KW-1185">Reference proteome</keyword>
<proteinExistence type="inferred from homology"/>
<dbReference type="Gene3D" id="3.40.50.300">
    <property type="entry name" value="P-loop containing nucleotide triphosphate hydrolases"/>
    <property type="match status" value="1"/>
</dbReference>
<reference evidence="5" key="1">
    <citation type="submission" date="2023-06" db="EMBL/GenBank/DDBJ databases">
        <title>Cytophagales bacterium Strain LB-30, isolated from soil.</title>
        <authorList>
            <person name="Liu B."/>
        </authorList>
    </citation>
    <scope>NUCLEOTIDE SEQUENCE</scope>
    <source>
        <strain evidence="5">LB-30</strain>
    </source>
</reference>
<evidence type="ECO:0000256" key="1">
    <source>
        <dbReference type="ARBA" id="ARBA00006611"/>
    </source>
</evidence>
<keyword evidence="3" id="KW-0067">ATP-binding</keyword>
<dbReference type="EMBL" id="JAUHJS010000003">
    <property type="protein sequence ID" value="MDN4165469.1"/>
    <property type="molecule type" value="Genomic_DNA"/>
</dbReference>
<protein>
    <submittedName>
        <fullName evidence="5">GspE/PulE family protein</fullName>
    </submittedName>
</protein>
<name>A0ABT8F522_9BACT</name>
<evidence type="ECO:0000313" key="5">
    <source>
        <dbReference type="EMBL" id="MDN4165469.1"/>
    </source>
</evidence>
<dbReference type="PANTHER" id="PTHR30258:SF1">
    <property type="entry name" value="PROTEIN TRANSPORT PROTEIN HOFB HOMOLOG"/>
    <property type="match status" value="1"/>
</dbReference>
<dbReference type="SMART" id="SM00382">
    <property type="entry name" value="AAA"/>
    <property type="match status" value="1"/>
</dbReference>
<accession>A0ABT8F522</accession>
<evidence type="ECO:0000256" key="2">
    <source>
        <dbReference type="ARBA" id="ARBA00022741"/>
    </source>
</evidence>
<evidence type="ECO:0000256" key="3">
    <source>
        <dbReference type="ARBA" id="ARBA00022840"/>
    </source>
</evidence>